<organism evidence="1 2">
    <name type="scientific">Coemansia erecta</name>
    <dbReference type="NCBI Taxonomy" id="147472"/>
    <lineage>
        <taxon>Eukaryota</taxon>
        <taxon>Fungi</taxon>
        <taxon>Fungi incertae sedis</taxon>
        <taxon>Zoopagomycota</taxon>
        <taxon>Kickxellomycotina</taxon>
        <taxon>Kickxellomycetes</taxon>
        <taxon>Kickxellales</taxon>
        <taxon>Kickxellaceae</taxon>
        <taxon>Coemansia</taxon>
    </lineage>
</organism>
<gene>
    <name evidence="1" type="ORF">LPJ53_004318</name>
</gene>
<keyword evidence="2" id="KW-1185">Reference proteome</keyword>
<dbReference type="AlphaFoldDB" id="A0A9W7XZ96"/>
<protein>
    <submittedName>
        <fullName evidence="1">Uncharacterized protein</fullName>
    </submittedName>
</protein>
<dbReference type="EMBL" id="JANBOJ010000195">
    <property type="protein sequence ID" value="KAJ1721133.1"/>
    <property type="molecule type" value="Genomic_DNA"/>
</dbReference>
<accession>A0A9W7XZ96</accession>
<reference evidence="1" key="1">
    <citation type="submission" date="2022-07" db="EMBL/GenBank/DDBJ databases">
        <title>Phylogenomic reconstructions and comparative analyses of Kickxellomycotina fungi.</title>
        <authorList>
            <person name="Reynolds N.K."/>
            <person name="Stajich J.E."/>
            <person name="Barry K."/>
            <person name="Grigoriev I.V."/>
            <person name="Crous P."/>
            <person name="Smith M.E."/>
        </authorList>
    </citation>
    <scope>NUCLEOTIDE SEQUENCE</scope>
    <source>
        <strain evidence="1">NBRC 32514</strain>
    </source>
</reference>
<evidence type="ECO:0000313" key="2">
    <source>
        <dbReference type="Proteomes" id="UP001149813"/>
    </source>
</evidence>
<dbReference type="Proteomes" id="UP001149813">
    <property type="component" value="Unassembled WGS sequence"/>
</dbReference>
<evidence type="ECO:0000313" key="1">
    <source>
        <dbReference type="EMBL" id="KAJ1721133.1"/>
    </source>
</evidence>
<name>A0A9W7XZ96_9FUNG</name>
<comment type="caution">
    <text evidence="1">The sequence shown here is derived from an EMBL/GenBank/DDBJ whole genome shotgun (WGS) entry which is preliminary data.</text>
</comment>
<proteinExistence type="predicted"/>
<sequence length="149" mass="15651">MVLGIVWGIRSLKQRHPRQLNAAEHVFSVVVDAAAAAADSASASASAERGDELQKAVAQHSQFIAMLARESKICICSSADAASASEQSTNVVTAVVSPQIRVVGTLDNAGRADPAAIEKIQAELASIRRVTSSKGYLEKAPEAVKQVDR</sequence>